<dbReference type="EMBL" id="WTQQ01001336">
    <property type="protein sequence ID" value="MWR92102.1"/>
    <property type="molecule type" value="Genomic_DNA"/>
</dbReference>
<feature type="non-terminal residue" evidence="1">
    <location>
        <position position="35"/>
    </location>
</feature>
<comment type="caution">
    <text evidence="1">The sequence shown here is derived from an EMBL/GenBank/DDBJ whole genome shotgun (WGS) entry which is preliminary data.</text>
</comment>
<dbReference type="Proteomes" id="UP000436482">
    <property type="component" value="Unassembled WGS sequence"/>
</dbReference>
<accession>A0A6N8NP48</accession>
<name>A0A6N8NP48_ECOLX</name>
<gene>
    <name evidence="1" type="ORF">GP979_28115</name>
</gene>
<keyword evidence="1" id="KW-0413">Isomerase</keyword>
<evidence type="ECO:0000313" key="1">
    <source>
        <dbReference type="EMBL" id="MWR92102.1"/>
    </source>
</evidence>
<organism evidence="1 2">
    <name type="scientific">Escherichia coli</name>
    <dbReference type="NCBI Taxonomy" id="562"/>
    <lineage>
        <taxon>Bacteria</taxon>
        <taxon>Pseudomonadati</taxon>
        <taxon>Pseudomonadota</taxon>
        <taxon>Gammaproteobacteria</taxon>
        <taxon>Enterobacterales</taxon>
        <taxon>Enterobacteriaceae</taxon>
        <taxon>Escherichia</taxon>
    </lineage>
</organism>
<dbReference type="GO" id="GO:0003755">
    <property type="term" value="F:peptidyl-prolyl cis-trans isomerase activity"/>
    <property type="evidence" value="ECO:0007669"/>
    <property type="project" value="UniProtKB-EC"/>
</dbReference>
<reference evidence="1 2" key="1">
    <citation type="submission" date="2019-12" db="EMBL/GenBank/DDBJ databases">
        <title>Enteriobacteria Tanzani isolates_8377-8380.</title>
        <authorList>
            <person name="Subbiah M."/>
            <person name="Call D."/>
        </authorList>
    </citation>
    <scope>NUCLEOTIDE SEQUENCE [LARGE SCALE GENOMIC DNA]</scope>
    <source>
        <strain evidence="1 2">8379wE6</strain>
    </source>
</reference>
<dbReference type="AlphaFoldDB" id="A0A6N8NP48"/>
<protein>
    <submittedName>
        <fullName evidence="1">Peptidylprolyl isomerase</fullName>
        <ecNumber evidence="1">5.2.1.8</ecNumber>
    </submittedName>
</protein>
<proteinExistence type="predicted"/>
<dbReference type="EC" id="5.2.1.8" evidence="1"/>
<sequence>MWLICCPLLLYPKKGNTMTTPTFDTIEAQASYGIG</sequence>
<evidence type="ECO:0000313" key="2">
    <source>
        <dbReference type="Proteomes" id="UP000436482"/>
    </source>
</evidence>